<evidence type="ECO:0000256" key="1">
    <source>
        <dbReference type="SAM" id="SignalP"/>
    </source>
</evidence>
<dbReference type="RefSeq" id="WP_201684361.1">
    <property type="nucleotide sequence ID" value="NZ_JAEQNA010000004.1"/>
</dbReference>
<accession>A0A936ZK59</accession>
<sequence>MAHAFARRGATAALALLAIAGSPLVQAQQAPSWRPDAYFVEGGRSARGTVIGGVGVRWDWDWQAVRWGSQFSAATEASLGYWRAEIPGGHRSNVQLALVPLLRWRPQEGASPWFVEGGIGLSLHQRHHEAQEVRLSTRWNFHDTLAVGRSFGPDQELSLRVLHVSNAGARRPNPGADIVLLRWTRRY</sequence>
<dbReference type="GO" id="GO:0016787">
    <property type="term" value="F:hydrolase activity"/>
    <property type="evidence" value="ECO:0007669"/>
    <property type="project" value="UniProtKB-KW"/>
</dbReference>
<dbReference type="Proteomes" id="UP000613011">
    <property type="component" value="Unassembled WGS sequence"/>
</dbReference>
<dbReference type="Gene3D" id="2.40.160.20">
    <property type="match status" value="1"/>
</dbReference>
<reference evidence="2" key="1">
    <citation type="submission" date="2021-01" db="EMBL/GenBank/DDBJ databases">
        <title>Ramlibacter sp. strain AW1 16S ribosomal RNA gene Genome sequencing and assembly.</title>
        <authorList>
            <person name="Kang M."/>
        </authorList>
    </citation>
    <scope>NUCLEOTIDE SEQUENCE</scope>
    <source>
        <strain evidence="2">AW1</strain>
    </source>
</reference>
<keyword evidence="1" id="KW-0732">Signal</keyword>
<organism evidence="2 3">
    <name type="scientific">Ramlibacter aurantiacus</name>
    <dbReference type="NCBI Taxonomy" id="2801330"/>
    <lineage>
        <taxon>Bacteria</taxon>
        <taxon>Pseudomonadati</taxon>
        <taxon>Pseudomonadota</taxon>
        <taxon>Betaproteobacteria</taxon>
        <taxon>Burkholderiales</taxon>
        <taxon>Comamonadaceae</taxon>
        <taxon>Ramlibacter</taxon>
    </lineage>
</organism>
<feature type="signal peptide" evidence="1">
    <location>
        <begin position="1"/>
        <end position="27"/>
    </location>
</feature>
<gene>
    <name evidence="2" type="ORF">JI739_13110</name>
</gene>
<evidence type="ECO:0000313" key="3">
    <source>
        <dbReference type="Proteomes" id="UP000613011"/>
    </source>
</evidence>
<dbReference type="InterPro" id="IPR018550">
    <property type="entry name" value="Lipid-A_deacylase-rel"/>
</dbReference>
<evidence type="ECO:0000313" key="2">
    <source>
        <dbReference type="EMBL" id="MBL0421292.1"/>
    </source>
</evidence>
<keyword evidence="3" id="KW-1185">Reference proteome</keyword>
<proteinExistence type="predicted"/>
<dbReference type="EMBL" id="JAEQNA010000004">
    <property type="protein sequence ID" value="MBL0421292.1"/>
    <property type="molecule type" value="Genomic_DNA"/>
</dbReference>
<protein>
    <submittedName>
        <fullName evidence="2">Acyloxyacyl hydrolase</fullName>
    </submittedName>
</protein>
<comment type="caution">
    <text evidence="2">The sequence shown here is derived from an EMBL/GenBank/DDBJ whole genome shotgun (WGS) entry which is preliminary data.</text>
</comment>
<feature type="chain" id="PRO_5036883211" evidence="1">
    <location>
        <begin position="28"/>
        <end position="187"/>
    </location>
</feature>
<dbReference type="Pfam" id="PF09411">
    <property type="entry name" value="PagL"/>
    <property type="match status" value="1"/>
</dbReference>
<name>A0A936ZK59_9BURK</name>
<keyword evidence="2" id="KW-0378">Hydrolase</keyword>
<dbReference type="AlphaFoldDB" id="A0A936ZK59"/>